<dbReference type="GO" id="GO:0008173">
    <property type="term" value="F:RNA methyltransferase activity"/>
    <property type="evidence" value="ECO:0007669"/>
    <property type="project" value="InterPro"/>
</dbReference>
<dbReference type="Pfam" id="PF00588">
    <property type="entry name" value="SpoU_methylase"/>
    <property type="match status" value="1"/>
</dbReference>
<name>K2GTK3_9BACT</name>
<organism evidence="4">
    <name type="scientific">uncultured bacterium</name>
    <name type="common">gcode 4</name>
    <dbReference type="NCBI Taxonomy" id="1234023"/>
    <lineage>
        <taxon>Bacteria</taxon>
        <taxon>environmental samples</taxon>
    </lineage>
</organism>
<comment type="caution">
    <text evidence="4">The sequence shown here is derived from an EMBL/GenBank/DDBJ whole genome shotgun (WGS) entry which is preliminary data.</text>
</comment>
<dbReference type="AlphaFoldDB" id="K2GTK3"/>
<keyword evidence="1 4" id="KW-0489">Methyltransferase</keyword>
<dbReference type="SUPFAM" id="SSF75217">
    <property type="entry name" value="alpha/beta knot"/>
    <property type="match status" value="1"/>
</dbReference>
<dbReference type="EMBL" id="AMFJ01000722">
    <property type="protein sequence ID" value="EKE26655.1"/>
    <property type="molecule type" value="Genomic_DNA"/>
</dbReference>
<evidence type="ECO:0000259" key="3">
    <source>
        <dbReference type="Pfam" id="PF00588"/>
    </source>
</evidence>
<keyword evidence="2 4" id="KW-0808">Transferase</keyword>
<dbReference type="GO" id="GO:0032259">
    <property type="term" value="P:methylation"/>
    <property type="evidence" value="ECO:0007669"/>
    <property type="project" value="UniProtKB-KW"/>
</dbReference>
<proteinExistence type="predicted"/>
<dbReference type="Gene3D" id="3.40.1280.10">
    <property type="match status" value="1"/>
</dbReference>
<feature type="domain" description="tRNA/rRNA methyltransferase SpoU type" evidence="3">
    <location>
        <begin position="14"/>
        <end position="66"/>
    </location>
</feature>
<gene>
    <name evidence="4" type="ORF">ACD_4C00206G0003</name>
</gene>
<dbReference type="InterPro" id="IPR029026">
    <property type="entry name" value="tRNA_m1G_MTases_N"/>
</dbReference>
<dbReference type="GO" id="GO:0006396">
    <property type="term" value="P:RNA processing"/>
    <property type="evidence" value="ECO:0007669"/>
    <property type="project" value="InterPro"/>
</dbReference>
<reference evidence="4" key="1">
    <citation type="journal article" date="2012" name="Science">
        <title>Fermentation, hydrogen, and sulfur metabolism in multiple uncultivated bacterial phyla.</title>
        <authorList>
            <person name="Wrighton K.C."/>
            <person name="Thomas B.C."/>
            <person name="Sharon I."/>
            <person name="Miller C.S."/>
            <person name="Castelle C.J."/>
            <person name="VerBerkmoes N.C."/>
            <person name="Wilkins M.J."/>
            <person name="Hettich R.L."/>
            <person name="Lipton M.S."/>
            <person name="Williams K.H."/>
            <person name="Long P.E."/>
            <person name="Banfield J.F."/>
        </authorList>
    </citation>
    <scope>NUCLEOTIDE SEQUENCE [LARGE SCALE GENOMIC DNA]</scope>
</reference>
<evidence type="ECO:0000256" key="2">
    <source>
        <dbReference type="ARBA" id="ARBA00022679"/>
    </source>
</evidence>
<evidence type="ECO:0000256" key="1">
    <source>
        <dbReference type="ARBA" id="ARBA00022603"/>
    </source>
</evidence>
<dbReference type="GO" id="GO:0003723">
    <property type="term" value="F:RNA binding"/>
    <property type="evidence" value="ECO:0007669"/>
    <property type="project" value="InterPro"/>
</dbReference>
<dbReference type="InterPro" id="IPR001537">
    <property type="entry name" value="SpoU_MeTrfase"/>
</dbReference>
<protein>
    <submittedName>
        <fullName evidence="4">tRNA/rRNA methyltransferase (SpoU)</fullName>
    </submittedName>
</protein>
<accession>K2GTK3</accession>
<evidence type="ECO:0000313" key="4">
    <source>
        <dbReference type="EMBL" id="EKE26655.1"/>
    </source>
</evidence>
<dbReference type="InterPro" id="IPR029028">
    <property type="entry name" value="Alpha/beta_knot_MTases"/>
</dbReference>
<sequence>MEQSESSIDFRDFMPRKDENICIVLGNEIEWVNKKIIEMADYLIELPMFWKKQSLNVATAAGILMYKFL</sequence>